<dbReference type="AlphaFoldDB" id="E6MRA3"/>
<dbReference type="Proteomes" id="UP000003874">
    <property type="component" value="Unassembled WGS sequence"/>
</dbReference>
<proteinExistence type="predicted"/>
<name>E6MRA3_9BACT</name>
<gene>
    <name evidence="1" type="ORF">HMPREF9420_2021</name>
</gene>
<organism evidence="1 2">
    <name type="scientific">Segatella salivae DSM 15606</name>
    <dbReference type="NCBI Taxonomy" id="888832"/>
    <lineage>
        <taxon>Bacteria</taxon>
        <taxon>Pseudomonadati</taxon>
        <taxon>Bacteroidota</taxon>
        <taxon>Bacteroidia</taxon>
        <taxon>Bacteroidales</taxon>
        <taxon>Prevotellaceae</taxon>
        <taxon>Segatella</taxon>
    </lineage>
</organism>
<protein>
    <submittedName>
        <fullName evidence="1">Uncharacterized protein</fullName>
    </submittedName>
</protein>
<comment type="caution">
    <text evidence="1">The sequence shown here is derived from an EMBL/GenBank/DDBJ whole genome shotgun (WGS) entry which is preliminary data.</text>
</comment>
<dbReference type="HOGENOM" id="CLU_2156073_0_0_10"/>
<dbReference type="EMBL" id="AEQO01000163">
    <property type="protein sequence ID" value="EFV03842.1"/>
    <property type="molecule type" value="Genomic_DNA"/>
</dbReference>
<sequence length="111" mass="12919">MFTRGRLVPRQPRAIKNTTRTELHHEGIYIAKFIHWDNSAIPMQLRDEIIVRVTLLIIKGEIMLGIQSLSPSPLLSSFRRLHEQRPMVPRRGRGVVSLANERGYFGGYLRW</sequence>
<reference evidence="1 2" key="1">
    <citation type="submission" date="2010-12" db="EMBL/GenBank/DDBJ databases">
        <authorList>
            <person name="Muzny D."/>
            <person name="Qin X."/>
            <person name="Deng J."/>
            <person name="Jiang H."/>
            <person name="Liu Y."/>
            <person name="Qu J."/>
            <person name="Song X.-Z."/>
            <person name="Zhang L."/>
            <person name="Thornton R."/>
            <person name="Coyle M."/>
            <person name="Francisco L."/>
            <person name="Jackson L."/>
            <person name="Javaid M."/>
            <person name="Korchina V."/>
            <person name="Kovar C."/>
            <person name="Mata R."/>
            <person name="Mathew T."/>
            <person name="Ngo R."/>
            <person name="Nguyen L."/>
            <person name="Nguyen N."/>
            <person name="Okwuonu G."/>
            <person name="Ongeri F."/>
            <person name="Pham C."/>
            <person name="Simmons D."/>
            <person name="Wilczek-Boney K."/>
            <person name="Hale W."/>
            <person name="Jakkamsetti A."/>
            <person name="Pham P."/>
            <person name="Ruth R."/>
            <person name="San Lucas F."/>
            <person name="Warren J."/>
            <person name="Zhang J."/>
            <person name="Zhao Z."/>
            <person name="Zhou C."/>
            <person name="Zhu D."/>
            <person name="Lee S."/>
            <person name="Bess C."/>
            <person name="Blankenburg K."/>
            <person name="Forbes L."/>
            <person name="Fu Q."/>
            <person name="Gubbala S."/>
            <person name="Hirani K."/>
            <person name="Jayaseelan J.C."/>
            <person name="Lara F."/>
            <person name="Munidasa M."/>
            <person name="Palculict T."/>
            <person name="Patil S."/>
            <person name="Pu L.-L."/>
            <person name="Saada N."/>
            <person name="Tang L."/>
            <person name="Weissenberger G."/>
            <person name="Zhu Y."/>
            <person name="Hemphill L."/>
            <person name="Shang Y."/>
            <person name="Youmans B."/>
            <person name="Ayvaz T."/>
            <person name="Ross M."/>
            <person name="Santibanez J."/>
            <person name="Aqrawi P."/>
            <person name="Gross S."/>
            <person name="Joshi V."/>
            <person name="Fowler G."/>
            <person name="Nazareth L."/>
            <person name="Reid J."/>
            <person name="Worley K."/>
            <person name="Petrosino J."/>
            <person name="Highlander S."/>
            <person name="Gibbs R."/>
        </authorList>
    </citation>
    <scope>NUCLEOTIDE SEQUENCE [LARGE SCALE GENOMIC DNA]</scope>
    <source>
        <strain evidence="1 2">DSM 15606</strain>
    </source>
</reference>
<evidence type="ECO:0000313" key="1">
    <source>
        <dbReference type="EMBL" id="EFV03842.1"/>
    </source>
</evidence>
<keyword evidence="2" id="KW-1185">Reference proteome</keyword>
<evidence type="ECO:0000313" key="2">
    <source>
        <dbReference type="Proteomes" id="UP000003874"/>
    </source>
</evidence>
<accession>E6MRA3</accession>